<dbReference type="SUPFAM" id="SSF56112">
    <property type="entry name" value="Protein kinase-like (PK-like)"/>
    <property type="match status" value="1"/>
</dbReference>
<feature type="domain" description="Protein kinase" evidence="1">
    <location>
        <begin position="25"/>
        <end position="297"/>
    </location>
</feature>
<name>A0A165B8P8_EXIGL</name>
<evidence type="ECO:0000313" key="2">
    <source>
        <dbReference type="EMBL" id="KZV80075.1"/>
    </source>
</evidence>
<keyword evidence="2" id="KW-0808">Transferase</keyword>
<dbReference type="InterPro" id="IPR011009">
    <property type="entry name" value="Kinase-like_dom_sf"/>
</dbReference>
<dbReference type="EMBL" id="KV426524">
    <property type="protein sequence ID" value="KZV80075.1"/>
    <property type="molecule type" value="Genomic_DNA"/>
</dbReference>
<dbReference type="InterPro" id="IPR001245">
    <property type="entry name" value="Ser-Thr/Tyr_kinase_cat_dom"/>
</dbReference>
<reference evidence="2 3" key="1">
    <citation type="journal article" date="2016" name="Mol. Biol. Evol.">
        <title>Comparative Genomics of Early-Diverging Mushroom-Forming Fungi Provides Insights into the Origins of Lignocellulose Decay Capabilities.</title>
        <authorList>
            <person name="Nagy L.G."/>
            <person name="Riley R."/>
            <person name="Tritt A."/>
            <person name="Adam C."/>
            <person name="Daum C."/>
            <person name="Floudas D."/>
            <person name="Sun H."/>
            <person name="Yadav J.S."/>
            <person name="Pangilinan J."/>
            <person name="Larsson K.H."/>
            <person name="Matsuura K."/>
            <person name="Barry K."/>
            <person name="Labutti K."/>
            <person name="Kuo R."/>
            <person name="Ohm R.A."/>
            <person name="Bhattacharya S.S."/>
            <person name="Shirouzu T."/>
            <person name="Yoshinaga Y."/>
            <person name="Martin F.M."/>
            <person name="Grigoriev I.V."/>
            <person name="Hibbett D.S."/>
        </authorList>
    </citation>
    <scope>NUCLEOTIDE SEQUENCE [LARGE SCALE GENOMIC DNA]</scope>
    <source>
        <strain evidence="2 3">HHB12029</strain>
    </source>
</reference>
<evidence type="ECO:0000313" key="3">
    <source>
        <dbReference type="Proteomes" id="UP000077266"/>
    </source>
</evidence>
<dbReference type="SMART" id="SM00220">
    <property type="entry name" value="S_TKc"/>
    <property type="match status" value="1"/>
</dbReference>
<evidence type="ECO:0000259" key="1">
    <source>
        <dbReference type="PROSITE" id="PS50011"/>
    </source>
</evidence>
<dbReference type="InterPro" id="IPR051681">
    <property type="entry name" value="Ser/Thr_Kinases-Pseudokinases"/>
</dbReference>
<sequence>MSELLVGPLLPFESFDAKDAGDIKILSADRVDIGATAYILPGELHRARSGTTTVVALKVFPVALSAVQQELLKRELRASSYVDHPNILPFLGICQYGLNTVLVSPLMEYGNLLTYLLQHPTTQPQPFILQIAEALAFLHDEAGLVHGDIKCENVLVSPNHEAMLADFGLSTSVDKSATEVTTVTGIRERSTLRFSAPELLLASEDSEGGRPRSKTPATDVWAFGMLVLQAFTKSRPWSRYNDVGATACIVRNQTPARPGTSLNNAYWALCVQCWRIQPAMRPTMNTIAKALSSLRWIEALLRIPGTESSDGVINSLEFIDWEGLLCYEHASDWHFILLYIEPQHRIAHLKRVLNPPPPGPCSPLDGDDGGAYQLDVDREPVKYPLSWFSSVSMVRPLDEDPDDAYDHKWGHAPAI</sequence>
<dbReference type="Pfam" id="PF07714">
    <property type="entry name" value="PK_Tyr_Ser-Thr"/>
    <property type="match status" value="1"/>
</dbReference>
<gene>
    <name evidence="2" type="ORF">EXIGLDRAFT_845886</name>
</gene>
<dbReference type="Gene3D" id="1.10.510.10">
    <property type="entry name" value="Transferase(Phosphotransferase) domain 1"/>
    <property type="match status" value="1"/>
</dbReference>
<protein>
    <submittedName>
        <fullName evidence="2">Kinase-like protein</fullName>
    </submittedName>
</protein>
<dbReference type="STRING" id="1314781.A0A165B8P8"/>
<dbReference type="PANTHER" id="PTHR44329">
    <property type="entry name" value="SERINE/THREONINE-PROTEIN KINASE TNNI3K-RELATED"/>
    <property type="match status" value="1"/>
</dbReference>
<dbReference type="GO" id="GO:0005524">
    <property type="term" value="F:ATP binding"/>
    <property type="evidence" value="ECO:0007669"/>
    <property type="project" value="InterPro"/>
</dbReference>
<proteinExistence type="predicted"/>
<dbReference type="OrthoDB" id="4062651at2759"/>
<dbReference type="PROSITE" id="PS00108">
    <property type="entry name" value="PROTEIN_KINASE_ST"/>
    <property type="match status" value="1"/>
</dbReference>
<keyword evidence="2" id="KW-0418">Kinase</keyword>
<accession>A0A165B8P8</accession>
<dbReference type="GO" id="GO:0004674">
    <property type="term" value="F:protein serine/threonine kinase activity"/>
    <property type="evidence" value="ECO:0007669"/>
    <property type="project" value="TreeGrafter"/>
</dbReference>
<dbReference type="PROSITE" id="PS50011">
    <property type="entry name" value="PROTEIN_KINASE_DOM"/>
    <property type="match status" value="1"/>
</dbReference>
<organism evidence="2 3">
    <name type="scientific">Exidia glandulosa HHB12029</name>
    <dbReference type="NCBI Taxonomy" id="1314781"/>
    <lineage>
        <taxon>Eukaryota</taxon>
        <taxon>Fungi</taxon>
        <taxon>Dikarya</taxon>
        <taxon>Basidiomycota</taxon>
        <taxon>Agaricomycotina</taxon>
        <taxon>Agaricomycetes</taxon>
        <taxon>Auriculariales</taxon>
        <taxon>Exidiaceae</taxon>
        <taxon>Exidia</taxon>
    </lineage>
</organism>
<dbReference type="AlphaFoldDB" id="A0A165B8P8"/>
<dbReference type="InterPro" id="IPR008271">
    <property type="entry name" value="Ser/Thr_kinase_AS"/>
</dbReference>
<dbReference type="Proteomes" id="UP000077266">
    <property type="component" value="Unassembled WGS sequence"/>
</dbReference>
<keyword evidence="3" id="KW-1185">Reference proteome</keyword>
<dbReference type="InterPro" id="IPR000719">
    <property type="entry name" value="Prot_kinase_dom"/>
</dbReference>
<dbReference type="InParanoid" id="A0A165B8P8"/>